<organism evidence="1 2">
    <name type="scientific">Staphylococcus equorum</name>
    <dbReference type="NCBI Taxonomy" id="246432"/>
    <lineage>
        <taxon>Bacteria</taxon>
        <taxon>Bacillati</taxon>
        <taxon>Bacillota</taxon>
        <taxon>Bacilli</taxon>
        <taxon>Bacillales</taxon>
        <taxon>Staphylococcaceae</taxon>
        <taxon>Staphylococcus</taxon>
    </lineage>
</organism>
<evidence type="ECO:0000313" key="2">
    <source>
        <dbReference type="Proteomes" id="UP000095464"/>
    </source>
</evidence>
<dbReference type="Proteomes" id="UP000095464">
    <property type="component" value="Unassembled WGS sequence"/>
</dbReference>
<accession>A0AAP7IGM3</accession>
<reference evidence="2" key="1">
    <citation type="submission" date="2015-11" db="EMBL/GenBank/DDBJ databases">
        <title>Genomic diversity of Staphylococcus saprophyticus strains from urinary tract infections, animal surfaces, and fermented foods.</title>
        <authorList>
            <person name="Wolfe B.E."/>
        </authorList>
    </citation>
    <scope>NUCLEOTIDE SEQUENCE [LARGE SCALE GENOMIC DNA]</scope>
    <source>
        <strain evidence="2">738_7</strain>
    </source>
</reference>
<evidence type="ECO:0000313" key="1">
    <source>
        <dbReference type="EMBL" id="OEK59091.1"/>
    </source>
</evidence>
<dbReference type="AlphaFoldDB" id="A0AAP7IGM3"/>
<dbReference type="RefSeq" id="WP_069854217.1">
    <property type="nucleotide sequence ID" value="NZ_LNPX01000001.1"/>
</dbReference>
<proteinExistence type="predicted"/>
<sequence>MGNVKTLIKEADITMTEQQIKNITYIIEDMEADFNEDNGEEEFGLHDIYESEDDEVVIVCMEEMVQHSTELEQETLDKLNTACTDEELNKIADRIKIDIT</sequence>
<comment type="caution">
    <text evidence="1">The sequence shown here is derived from an EMBL/GenBank/DDBJ whole genome shotgun (WGS) entry which is preliminary data.</text>
</comment>
<gene>
    <name evidence="1" type="ORF">ASS94_00055</name>
</gene>
<protein>
    <submittedName>
        <fullName evidence="1">Uncharacterized protein</fullName>
    </submittedName>
</protein>
<name>A0AAP7IGM3_9STAP</name>
<dbReference type="EMBL" id="LNPX01000001">
    <property type="protein sequence ID" value="OEK59091.1"/>
    <property type="molecule type" value="Genomic_DNA"/>
</dbReference>